<feature type="domain" description="Amine oxidase" evidence="7">
    <location>
        <begin position="15"/>
        <end position="485"/>
    </location>
</feature>
<keyword evidence="10" id="KW-1185">Reference proteome</keyword>
<keyword evidence="3 5" id="KW-0125">Carotenoid biosynthesis</keyword>
<dbReference type="NCBIfam" id="TIGR02734">
    <property type="entry name" value="crtI_fam"/>
    <property type="match status" value="1"/>
</dbReference>
<feature type="region of interest" description="Disordered" evidence="6">
    <location>
        <begin position="496"/>
        <end position="521"/>
    </location>
</feature>
<proteinExistence type="inferred from homology"/>
<dbReference type="InterPro" id="IPR036188">
    <property type="entry name" value="FAD/NAD-bd_sf"/>
</dbReference>
<dbReference type="GO" id="GO:0016627">
    <property type="term" value="F:oxidoreductase activity, acting on the CH-CH group of donors"/>
    <property type="evidence" value="ECO:0007669"/>
    <property type="project" value="UniProtKB-ARBA"/>
</dbReference>
<reference evidence="9 10" key="1">
    <citation type="submission" date="2021-07" db="EMBL/GenBank/DDBJ databases">
        <title>Karlodiniumbacter phycospheric gen. nov., sp. nov., a phycosphere bacterium isolated from karlodinium veneficum.</title>
        <authorList>
            <person name="Peng Y."/>
            <person name="Jiang L."/>
            <person name="Lee J."/>
        </authorList>
    </citation>
    <scope>NUCLEOTIDE SEQUENCE</scope>
    <source>
        <strain evidence="9 10">N5</strain>
    </source>
</reference>
<evidence type="ECO:0000256" key="6">
    <source>
        <dbReference type="SAM" id="MobiDB-lite"/>
    </source>
</evidence>
<comment type="similarity">
    <text evidence="2 5">Belongs to the carotenoid/retinoid oxidoreductase family.</text>
</comment>
<dbReference type="PROSITE" id="PS00982">
    <property type="entry name" value="PHYTOENE_DH"/>
    <property type="match status" value="1"/>
</dbReference>
<dbReference type="InterPro" id="IPR054841">
    <property type="entry name" value="carotdesatCrtD"/>
</dbReference>
<dbReference type="NCBIfam" id="NF045637">
    <property type="entry name" value="carotdesatCrtDProt"/>
    <property type="match status" value="1"/>
</dbReference>
<feature type="compositionally biased region" description="Polar residues" evidence="6">
    <location>
        <begin position="506"/>
        <end position="521"/>
    </location>
</feature>
<dbReference type="InterPro" id="IPR014105">
    <property type="entry name" value="Carotenoid/retinoid_OxRdtase"/>
</dbReference>
<accession>A0A975YI37</accession>
<dbReference type="AlphaFoldDB" id="A0A975YI37"/>
<evidence type="ECO:0000313" key="8">
    <source>
        <dbReference type="EMBL" id="MBY4894254.1"/>
    </source>
</evidence>
<dbReference type="Proteomes" id="UP000693972">
    <property type="component" value="Unassembled WGS sequence"/>
</dbReference>
<dbReference type="InterPro" id="IPR008150">
    <property type="entry name" value="Phytoene_DH_bac_CS"/>
</dbReference>
<evidence type="ECO:0000313" key="9">
    <source>
        <dbReference type="EMBL" id="QXL90081.1"/>
    </source>
</evidence>
<gene>
    <name evidence="9" type="primary">crtI</name>
    <name evidence="8" type="ORF">KUL25_15970</name>
    <name evidence="9" type="ORF">KUL25_15975</name>
</gene>
<dbReference type="Pfam" id="PF01593">
    <property type="entry name" value="Amino_oxidase"/>
    <property type="match status" value="1"/>
</dbReference>
<dbReference type="InterPro" id="IPR002937">
    <property type="entry name" value="Amino_oxidase"/>
</dbReference>
<dbReference type="PANTHER" id="PTHR43734:SF7">
    <property type="entry name" value="4,4'-DIAPONEUROSPORENE OXYGENASE"/>
    <property type="match status" value="1"/>
</dbReference>
<evidence type="ECO:0000313" key="10">
    <source>
        <dbReference type="Proteomes" id="UP000693972"/>
    </source>
</evidence>
<evidence type="ECO:0000256" key="1">
    <source>
        <dbReference type="ARBA" id="ARBA00004829"/>
    </source>
</evidence>
<dbReference type="PANTHER" id="PTHR43734">
    <property type="entry name" value="PHYTOENE DESATURASE"/>
    <property type="match status" value="1"/>
</dbReference>
<comment type="pathway">
    <text evidence="1 5">Carotenoid biosynthesis.</text>
</comment>
<dbReference type="SUPFAM" id="SSF51905">
    <property type="entry name" value="FAD/NAD(P)-binding domain"/>
    <property type="match status" value="1"/>
</dbReference>
<keyword evidence="4 5" id="KW-0560">Oxidoreductase</keyword>
<organism evidence="9">
    <name type="scientific">Gymnodinialimonas phycosphaerae</name>
    <dbReference type="NCBI Taxonomy" id="2841589"/>
    <lineage>
        <taxon>Bacteria</taxon>
        <taxon>Pseudomonadati</taxon>
        <taxon>Pseudomonadota</taxon>
        <taxon>Alphaproteobacteria</taxon>
        <taxon>Rhodobacterales</taxon>
        <taxon>Paracoccaceae</taxon>
        <taxon>Gymnodinialimonas</taxon>
    </lineage>
</organism>
<evidence type="ECO:0000256" key="4">
    <source>
        <dbReference type="ARBA" id="ARBA00023002"/>
    </source>
</evidence>
<evidence type="ECO:0000256" key="5">
    <source>
        <dbReference type="RuleBase" id="RU362075"/>
    </source>
</evidence>
<name>A0A975YI37_9RHOB</name>
<dbReference type="GO" id="GO:0016117">
    <property type="term" value="P:carotenoid biosynthetic process"/>
    <property type="evidence" value="ECO:0007669"/>
    <property type="project" value="UniProtKB-KW"/>
</dbReference>
<protein>
    <submittedName>
        <fullName evidence="9">Phytoene desaturase</fullName>
    </submittedName>
</protein>
<evidence type="ECO:0000259" key="7">
    <source>
        <dbReference type="Pfam" id="PF01593"/>
    </source>
</evidence>
<dbReference type="EMBL" id="JAIMBW010000001">
    <property type="protein sequence ID" value="MBY4894254.1"/>
    <property type="molecule type" value="Genomic_DNA"/>
</dbReference>
<evidence type="ECO:0000256" key="2">
    <source>
        <dbReference type="ARBA" id="ARBA00006046"/>
    </source>
</evidence>
<dbReference type="EMBL" id="CP078073">
    <property type="protein sequence ID" value="QXL90081.1"/>
    <property type="molecule type" value="Genomic_DNA"/>
</dbReference>
<evidence type="ECO:0000256" key="3">
    <source>
        <dbReference type="ARBA" id="ARBA00022746"/>
    </source>
</evidence>
<dbReference type="Gene3D" id="3.50.50.60">
    <property type="entry name" value="FAD/NAD(P)-binding domain"/>
    <property type="match status" value="2"/>
</dbReference>
<sequence>MTESAHSAVVIGAGIGGLSAALRLAAKGLRVTVVEAADGPGGKMRTVPSHAGPVDIGPTVLTMRPVFESLFADVGERLEDHVTLHRDPLLARHFWRDGSTLDLFDDPDASVEAVRVFAGNRAASQFARFAASAKTLYDAFDGPIMQSAAPALGPLTAHVLRNPRLIPAMMPGLSLARRLQMSFDDPRLQQLFGRYATYVGGSPYQSPAVLGLIWHSEAQGVWSVEGGMHVLARALHDLAVARGVTFVFGQVAERIAQQGRAVSAVHLADGTAIAADTVVFNGDPRALSNGLLGPPARAAVPKTGTEPRSLSAFVWGFAAEPQGVELAHHNVFFCADPKVEFGDIAKGDMPRDATLYVCAQDRGIVTPERPERFEIIMNGPPGHNTTEEARKTCLTRTFETLAQMGLAFSPRPQTSALTTPRDFNQAFPGSDGSLYGRSPHGMMATFQRPTARTALKGLYLAGGGAHPGAGVPMACLSGKHAAEAIWSDLALTSTSQKMATPGGMSTGSATMATKPSPSSAS</sequence>